<reference evidence="3 4" key="1">
    <citation type="submission" date="2019-03" db="EMBL/GenBank/DDBJ databases">
        <title>Lake Tanganyika Metagenome-Assembled Genomes (MAGs).</title>
        <authorList>
            <person name="Tran P."/>
        </authorList>
    </citation>
    <scope>NUCLEOTIDE SEQUENCE [LARGE SCALE GENOMIC DNA]</scope>
    <source>
        <strain evidence="3">K_DeepCast_65m_m2_236</strain>
    </source>
</reference>
<feature type="compositionally biased region" description="Low complexity" evidence="1">
    <location>
        <begin position="907"/>
        <end position="922"/>
    </location>
</feature>
<dbReference type="PANTHER" id="PTHR40094">
    <property type="entry name" value="ALPHA-2-MACROGLOBULIN HOMOLOG"/>
    <property type="match status" value="1"/>
</dbReference>
<accession>A0A937X296</accession>
<protein>
    <recommendedName>
        <fullName evidence="2">Alpha-2-macroglobulin bait region domain-containing protein</fullName>
    </recommendedName>
</protein>
<feature type="non-terminal residue" evidence="3">
    <location>
        <position position="1"/>
    </location>
</feature>
<gene>
    <name evidence="3" type="ORF">FJZ00_05655</name>
</gene>
<dbReference type="Pfam" id="PF01835">
    <property type="entry name" value="MG2"/>
    <property type="match status" value="1"/>
</dbReference>
<dbReference type="EMBL" id="VGJX01000271">
    <property type="protein sequence ID" value="MBM3274614.1"/>
    <property type="molecule type" value="Genomic_DNA"/>
</dbReference>
<feature type="non-terminal residue" evidence="3">
    <location>
        <position position="929"/>
    </location>
</feature>
<sequence length="929" mass="100343">AYPVDFEARLTKAIESGLLPAYRDLEQIVRNRKPSFSWKVDLPRTPDFKDHRTFVTPPMPSPGLYVVAASAKQDFDSADNRVLAVDVIVTDLVLMSRADGGGGLDITVLSGASGKPVPGVDVTLYRYNWRTPPREVRSGRTGGTGEVQFEWQPRHEVGESTFLVGRKGGHLALDQSYFSLYKPSVPGEATSALIYTDRSIYRPDQKVMFKVVAYRGRGDQARYRTLAGEGLRVSLYDSNSQEAAWKQVKTNRYGTASGEFTVPGGRALGQWRVGTSFGGSQAVRVEEYKRPTFEVKLKDPEAALRLNKPAALVGEAKYYFGLPVTAGQVRWRVTRQPVYPWWWDWDWWGIAPRSQNAQTIAAGNTALGPDGTFRFTFTPEVDERLKGAEKGLSYRYQVSADCTDEGGETRSADRSFRLGTVAVEAAFRADAGFFRSGATGSVVVTRTDLDGVARPGKGSWRLVMLKQPGRTRLPAEEHSGAGGASPGSIEGAEDDASEGSSSGLAEGTGSESRPARPGGYKTPGDRLRARWETGYSPDSVMRRWPDGATVARGDLAHDAKGEAEVLVEGLKPGAYRLRYETKDTFGASFEGAKDFLVAEAPGVRSVRGQNSRNGSSPRGSQRSDSRQSGSQESESRQSGSQGSDSRQSGSQGSESRQSGSQGSESRQSGSQRSDSRQSGSISLPAVLIAEAPSVQVGGTARFMVASGLPDQTLLFDIFKAGKLIERKRLDASSAPQVVEIPIGEDDRGGFGVTLTVVRDHQVMTQAQSVFVPWDNKELQLSFATFRDTLRPGQRETWKVTVRGPKGGKVEAGGAELLAYMYDRSLDVFAPHAPPSPLGLYPNRTGVAWGRATLGSVSGQWLWNDFAGLPGYPHLQGDGLIFFDSYGIGGPGYRGGSHRMRSMMSDGAAPAPMAAAPAEAEMAQTKSAGS</sequence>
<dbReference type="InterPro" id="IPR011625">
    <property type="entry name" value="A2M_N_BRD"/>
</dbReference>
<evidence type="ECO:0000313" key="4">
    <source>
        <dbReference type="Proteomes" id="UP000703893"/>
    </source>
</evidence>
<dbReference type="InterPro" id="IPR002890">
    <property type="entry name" value="MG2"/>
</dbReference>
<dbReference type="PANTHER" id="PTHR40094:SF1">
    <property type="entry name" value="UBIQUITIN DOMAIN-CONTAINING PROTEIN"/>
    <property type="match status" value="1"/>
</dbReference>
<dbReference type="Proteomes" id="UP000703893">
    <property type="component" value="Unassembled WGS sequence"/>
</dbReference>
<dbReference type="Gene3D" id="2.60.40.1930">
    <property type="match status" value="1"/>
</dbReference>
<dbReference type="AlphaFoldDB" id="A0A937X296"/>
<feature type="compositionally biased region" description="Low complexity" evidence="1">
    <location>
        <begin position="498"/>
        <end position="512"/>
    </location>
</feature>
<comment type="caution">
    <text evidence="3">The sequence shown here is derived from an EMBL/GenBank/DDBJ whole genome shotgun (WGS) entry which is preliminary data.</text>
</comment>
<evidence type="ECO:0000313" key="3">
    <source>
        <dbReference type="EMBL" id="MBM3274614.1"/>
    </source>
</evidence>
<evidence type="ECO:0000256" key="1">
    <source>
        <dbReference type="SAM" id="MobiDB-lite"/>
    </source>
</evidence>
<dbReference type="SMART" id="SM01359">
    <property type="entry name" value="A2M_N_2"/>
    <property type="match status" value="1"/>
</dbReference>
<dbReference type="GO" id="GO:0004866">
    <property type="term" value="F:endopeptidase inhibitor activity"/>
    <property type="evidence" value="ECO:0007669"/>
    <property type="project" value="InterPro"/>
</dbReference>
<feature type="region of interest" description="Disordered" evidence="1">
    <location>
        <begin position="603"/>
        <end position="679"/>
    </location>
</feature>
<evidence type="ECO:0000259" key="2">
    <source>
        <dbReference type="SMART" id="SM01359"/>
    </source>
</evidence>
<feature type="region of interest" description="Disordered" evidence="1">
    <location>
        <begin position="471"/>
        <end position="530"/>
    </location>
</feature>
<organism evidence="3 4">
    <name type="scientific">Candidatus Tanganyikabacteria bacterium</name>
    <dbReference type="NCBI Taxonomy" id="2961651"/>
    <lineage>
        <taxon>Bacteria</taxon>
        <taxon>Bacillati</taxon>
        <taxon>Candidatus Sericytochromatia</taxon>
        <taxon>Candidatus Tanganyikabacteria</taxon>
    </lineage>
</organism>
<proteinExistence type="predicted"/>
<dbReference type="InterPro" id="IPR051802">
    <property type="entry name" value="YfhM-like"/>
</dbReference>
<feature type="compositionally biased region" description="Low complexity" evidence="1">
    <location>
        <begin position="614"/>
        <end position="679"/>
    </location>
</feature>
<name>A0A937X296_9BACT</name>
<feature type="domain" description="Alpha-2-macroglobulin bait region" evidence="2">
    <location>
        <begin position="685"/>
        <end position="828"/>
    </location>
</feature>
<feature type="region of interest" description="Disordered" evidence="1">
    <location>
        <begin position="905"/>
        <end position="929"/>
    </location>
</feature>